<dbReference type="Gene3D" id="1.10.4190.10">
    <property type="entry name" value="Urease accessory protein UreF"/>
    <property type="match status" value="1"/>
</dbReference>
<accession>A0A3N4L3D8</accession>
<name>A0A3N4L3D8_9PEZI</name>
<dbReference type="InterPro" id="IPR038277">
    <property type="entry name" value="UreF_sf"/>
</dbReference>
<dbReference type="STRING" id="1392247.A0A3N4L3D8"/>
<reference evidence="5 6" key="1">
    <citation type="journal article" date="2018" name="Nat. Ecol. Evol.">
        <title>Pezizomycetes genomes reveal the molecular basis of ectomycorrhizal truffle lifestyle.</title>
        <authorList>
            <person name="Murat C."/>
            <person name="Payen T."/>
            <person name="Noel B."/>
            <person name="Kuo A."/>
            <person name="Morin E."/>
            <person name="Chen J."/>
            <person name="Kohler A."/>
            <person name="Krizsan K."/>
            <person name="Balestrini R."/>
            <person name="Da Silva C."/>
            <person name="Montanini B."/>
            <person name="Hainaut M."/>
            <person name="Levati E."/>
            <person name="Barry K.W."/>
            <person name="Belfiori B."/>
            <person name="Cichocki N."/>
            <person name="Clum A."/>
            <person name="Dockter R.B."/>
            <person name="Fauchery L."/>
            <person name="Guy J."/>
            <person name="Iotti M."/>
            <person name="Le Tacon F."/>
            <person name="Lindquist E.A."/>
            <person name="Lipzen A."/>
            <person name="Malagnac F."/>
            <person name="Mello A."/>
            <person name="Molinier V."/>
            <person name="Miyauchi S."/>
            <person name="Poulain J."/>
            <person name="Riccioni C."/>
            <person name="Rubini A."/>
            <person name="Sitrit Y."/>
            <person name="Splivallo R."/>
            <person name="Traeger S."/>
            <person name="Wang M."/>
            <person name="Zifcakova L."/>
            <person name="Wipf D."/>
            <person name="Zambonelli A."/>
            <person name="Paolocci F."/>
            <person name="Nowrousian M."/>
            <person name="Ottonello S."/>
            <person name="Baldrian P."/>
            <person name="Spatafora J.W."/>
            <person name="Henrissat B."/>
            <person name="Nagy L.G."/>
            <person name="Aury J.M."/>
            <person name="Wincker P."/>
            <person name="Grigoriev I.V."/>
            <person name="Bonfante P."/>
            <person name="Martin F.M."/>
        </authorList>
    </citation>
    <scope>NUCLEOTIDE SEQUENCE [LARGE SCALE GENOMIC DNA]</scope>
    <source>
        <strain evidence="5 6">CCBAS932</strain>
    </source>
</reference>
<protein>
    <recommendedName>
        <fullName evidence="7">Urease accessory protein UreF</fullName>
    </recommendedName>
</protein>
<feature type="region of interest" description="Disordered" evidence="4">
    <location>
        <begin position="31"/>
        <end position="51"/>
    </location>
</feature>
<evidence type="ECO:0008006" key="7">
    <source>
        <dbReference type="Google" id="ProtNLM"/>
    </source>
</evidence>
<comment type="similarity">
    <text evidence="3">Belongs to the UreF family.</text>
</comment>
<dbReference type="HAMAP" id="MF_01385">
    <property type="entry name" value="UreF"/>
    <property type="match status" value="1"/>
</dbReference>
<dbReference type="EMBL" id="ML119110">
    <property type="protein sequence ID" value="RPB15999.1"/>
    <property type="molecule type" value="Genomic_DNA"/>
</dbReference>
<dbReference type="AlphaFoldDB" id="A0A3N4L3D8"/>
<evidence type="ECO:0000313" key="6">
    <source>
        <dbReference type="Proteomes" id="UP000277580"/>
    </source>
</evidence>
<organism evidence="5 6">
    <name type="scientific">Morchella conica CCBAS932</name>
    <dbReference type="NCBI Taxonomy" id="1392247"/>
    <lineage>
        <taxon>Eukaryota</taxon>
        <taxon>Fungi</taxon>
        <taxon>Dikarya</taxon>
        <taxon>Ascomycota</taxon>
        <taxon>Pezizomycotina</taxon>
        <taxon>Pezizomycetes</taxon>
        <taxon>Pezizales</taxon>
        <taxon>Morchellaceae</taxon>
        <taxon>Morchella</taxon>
    </lineage>
</organism>
<evidence type="ECO:0000256" key="2">
    <source>
        <dbReference type="ARBA" id="ARBA00023186"/>
    </source>
</evidence>
<dbReference type="GO" id="GO:0016151">
    <property type="term" value="F:nickel cation binding"/>
    <property type="evidence" value="ECO:0007669"/>
    <property type="project" value="InterPro"/>
</dbReference>
<evidence type="ECO:0000256" key="4">
    <source>
        <dbReference type="SAM" id="MobiDB-lite"/>
    </source>
</evidence>
<dbReference type="Proteomes" id="UP000277580">
    <property type="component" value="Unassembled WGS sequence"/>
</dbReference>
<proteinExistence type="inferred from homology"/>
<evidence type="ECO:0000256" key="1">
    <source>
        <dbReference type="ARBA" id="ARBA00022988"/>
    </source>
</evidence>
<evidence type="ECO:0000256" key="3">
    <source>
        <dbReference type="ARBA" id="ARBA00046339"/>
    </source>
</evidence>
<evidence type="ECO:0000313" key="5">
    <source>
        <dbReference type="EMBL" id="RPB15999.1"/>
    </source>
</evidence>
<dbReference type="OrthoDB" id="2550922at2759"/>
<dbReference type="PANTHER" id="PTHR33620:SF1">
    <property type="entry name" value="UREASE ACCESSORY PROTEIN F"/>
    <property type="match status" value="1"/>
</dbReference>
<dbReference type="PANTHER" id="PTHR33620">
    <property type="entry name" value="UREASE ACCESSORY PROTEIN F"/>
    <property type="match status" value="1"/>
</dbReference>
<dbReference type="Pfam" id="PF01730">
    <property type="entry name" value="UreF"/>
    <property type="match status" value="1"/>
</dbReference>
<dbReference type="InParanoid" id="A0A3N4L3D8"/>
<feature type="compositionally biased region" description="Polar residues" evidence="4">
    <location>
        <begin position="35"/>
        <end position="51"/>
    </location>
</feature>
<sequence length="300" mass="32751">MDVGNDGLISLKDEIADLESRLNKARTNLIAASNKPDSSPSGTQASTIHGTQVSTPHQVQTESKTHFLLLLSDSALPLGSFAFSSGLESYIAHQHGQRTPPRRSVERFLRLSIHSLSASTLPFVIAAYKTPIDSPILDDIFDASTTCSVARRASISQGRALLSVFEKSFSTSLPTSPPDMEAFETYRQSLRSKISEERANGHFGVSWGLVCKVCGLDLESTCYLFLFNHAKATLSAAVRQSLIGPYQGQALLATESTRMYVRDGLDLGGRTSIDKAGQMVPTFDIYQGRHELLYSRVFNS</sequence>
<keyword evidence="2" id="KW-0143">Chaperone</keyword>
<gene>
    <name evidence="5" type="ORF">P167DRAFT_532478</name>
</gene>
<keyword evidence="6" id="KW-1185">Reference proteome</keyword>
<dbReference type="InterPro" id="IPR002639">
    <property type="entry name" value="UreF"/>
</dbReference>
<keyword evidence="1" id="KW-0996">Nickel insertion</keyword>